<feature type="binding site" evidence="4">
    <location>
        <begin position="113"/>
        <end position="114"/>
    </location>
    <ligand>
        <name>S-adenosyl-L-methionine</name>
        <dbReference type="ChEBI" id="CHEBI:59789"/>
    </ligand>
</feature>
<feature type="binding site" evidence="4">
    <location>
        <position position="157"/>
    </location>
    <ligand>
        <name>Mg(2+)</name>
        <dbReference type="ChEBI" id="CHEBI:18420"/>
    </ligand>
</feature>
<comment type="caution">
    <text evidence="5">The sequence shown here is derived from an EMBL/GenBank/DDBJ whole genome shotgun (WGS) entry which is preliminary data.</text>
</comment>
<accession>A0A6N7IZW7</accession>
<evidence type="ECO:0000256" key="1">
    <source>
        <dbReference type="ARBA" id="ARBA00022603"/>
    </source>
</evidence>
<feature type="binding site" evidence="4">
    <location>
        <position position="158"/>
    </location>
    <ligand>
        <name>Mg(2+)</name>
        <dbReference type="ChEBI" id="CHEBI:18420"/>
    </ligand>
</feature>
<dbReference type="HAMAP" id="MF_02217">
    <property type="entry name" value="TrmR_methyltr"/>
    <property type="match status" value="1"/>
</dbReference>
<dbReference type="Pfam" id="PF01596">
    <property type="entry name" value="Methyltransf_3"/>
    <property type="match status" value="1"/>
</dbReference>
<dbReference type="InterPro" id="IPR002935">
    <property type="entry name" value="SAM_O-MeTrfase"/>
</dbReference>
<comment type="subunit">
    <text evidence="4">Homodimer.</text>
</comment>
<dbReference type="GO" id="GO:0000287">
    <property type="term" value="F:magnesium ion binding"/>
    <property type="evidence" value="ECO:0007669"/>
    <property type="project" value="UniProtKB-UniRule"/>
</dbReference>
<dbReference type="Proteomes" id="UP000460257">
    <property type="component" value="Unassembled WGS sequence"/>
</dbReference>
<proteinExistence type="inferred from homology"/>
<comment type="function">
    <text evidence="4">Catalyzes the methylation of 5-hydroxyuridine (ho5U) to form 5-methoxyuridine (mo5U) at position 34 in tRNAs.</text>
</comment>
<dbReference type="EMBL" id="VOGC01000006">
    <property type="protein sequence ID" value="MQN01453.1"/>
    <property type="molecule type" value="Genomic_DNA"/>
</dbReference>
<dbReference type="AlphaFoldDB" id="A0A6N7IZW7"/>
<dbReference type="GO" id="GO:0008171">
    <property type="term" value="F:O-methyltransferase activity"/>
    <property type="evidence" value="ECO:0007669"/>
    <property type="project" value="InterPro"/>
</dbReference>
<dbReference type="PANTHER" id="PTHR10509:SF14">
    <property type="entry name" value="CAFFEOYL-COA O-METHYLTRANSFERASE 3-RELATED"/>
    <property type="match status" value="1"/>
</dbReference>
<keyword evidence="6" id="KW-1185">Reference proteome</keyword>
<organism evidence="5 6">
    <name type="scientific">Candidatus Weimeria bifida</name>
    <dbReference type="NCBI Taxonomy" id="2599074"/>
    <lineage>
        <taxon>Bacteria</taxon>
        <taxon>Bacillati</taxon>
        <taxon>Bacillota</taxon>
        <taxon>Clostridia</taxon>
        <taxon>Lachnospirales</taxon>
        <taxon>Lachnospiraceae</taxon>
        <taxon>Candidatus Weimeria</taxon>
    </lineage>
</organism>
<dbReference type="EC" id="2.1.1.-" evidence="4"/>
<feature type="binding site" evidence="4">
    <location>
        <position position="39"/>
    </location>
    <ligand>
        <name>S-adenosyl-L-methionine</name>
        <dbReference type="ChEBI" id="CHEBI:59789"/>
    </ligand>
</feature>
<dbReference type="SUPFAM" id="SSF53335">
    <property type="entry name" value="S-adenosyl-L-methionine-dependent methyltransferases"/>
    <property type="match status" value="1"/>
</dbReference>
<dbReference type="PROSITE" id="PS51682">
    <property type="entry name" value="SAM_OMT_I"/>
    <property type="match status" value="1"/>
</dbReference>
<feature type="binding site" evidence="4">
    <location>
        <position position="87"/>
    </location>
    <ligand>
        <name>S-adenosyl-L-methionine</name>
        <dbReference type="ChEBI" id="CHEBI:59789"/>
    </ligand>
</feature>
<dbReference type="PANTHER" id="PTHR10509">
    <property type="entry name" value="O-METHYLTRANSFERASE-RELATED"/>
    <property type="match status" value="1"/>
</dbReference>
<dbReference type="InterPro" id="IPR043675">
    <property type="entry name" value="TrmR_methyltr"/>
</dbReference>
<dbReference type="GO" id="GO:0016300">
    <property type="term" value="F:tRNA (uridine) methyltransferase activity"/>
    <property type="evidence" value="ECO:0007669"/>
    <property type="project" value="UniProtKB-UniRule"/>
</dbReference>
<protein>
    <recommendedName>
        <fullName evidence="4">tRNA 5-hydroxyuridine methyltransferase</fullName>
        <ecNumber evidence="4">2.1.1.-</ecNumber>
    </recommendedName>
    <alternativeName>
        <fullName evidence="4">ho5U methyltransferase</fullName>
    </alternativeName>
</protein>
<dbReference type="InterPro" id="IPR029063">
    <property type="entry name" value="SAM-dependent_MTases_sf"/>
</dbReference>
<evidence type="ECO:0000313" key="5">
    <source>
        <dbReference type="EMBL" id="MQN01453.1"/>
    </source>
</evidence>
<feature type="binding site" evidence="4">
    <location>
        <position position="69"/>
    </location>
    <ligand>
        <name>S-adenosyl-L-methionine</name>
        <dbReference type="ChEBI" id="CHEBI:59789"/>
    </ligand>
</feature>
<evidence type="ECO:0000256" key="2">
    <source>
        <dbReference type="ARBA" id="ARBA00022679"/>
    </source>
</evidence>
<dbReference type="GO" id="GO:0008757">
    <property type="term" value="F:S-adenosylmethionine-dependent methyltransferase activity"/>
    <property type="evidence" value="ECO:0007669"/>
    <property type="project" value="TreeGrafter"/>
</dbReference>
<keyword evidence="4" id="KW-0460">Magnesium</keyword>
<evidence type="ECO:0000313" key="6">
    <source>
        <dbReference type="Proteomes" id="UP000460257"/>
    </source>
</evidence>
<feature type="binding site" evidence="4">
    <location>
        <position position="131"/>
    </location>
    <ligand>
        <name>Mg(2+)</name>
        <dbReference type="ChEBI" id="CHEBI:18420"/>
    </ligand>
</feature>
<evidence type="ECO:0000256" key="4">
    <source>
        <dbReference type="HAMAP-Rule" id="MF_02217"/>
    </source>
</evidence>
<dbReference type="Gene3D" id="3.40.50.150">
    <property type="entry name" value="Vaccinia Virus protein VP39"/>
    <property type="match status" value="1"/>
</dbReference>
<keyword evidence="4" id="KW-0479">Metal-binding</keyword>
<keyword evidence="3 4" id="KW-0949">S-adenosyl-L-methionine</keyword>
<evidence type="ECO:0000256" key="3">
    <source>
        <dbReference type="ARBA" id="ARBA00022691"/>
    </source>
</evidence>
<keyword evidence="2 4" id="KW-0808">Transferase</keyword>
<sequence length="217" mass="24933">MIFEDYDRFQDFLRSYPFKLPDELYQIKKKALSDHVPVIRDDTQRFMAFLMKLISPERILEIGTAVGFSALLMANFDDDLKELVTIEDYEPRIREARANFRRFDAPVTFLAGDAADILENLDGKFDFVFIDAAKGQYPEYLRLVGPLLADKAVITADNILQDGRILEPKEALERRDRTIHKRIRAYLSDIMTDESFVSTVLPVGDGLAVSAYRRKNG</sequence>
<comment type="similarity">
    <text evidence="4">Belongs to the class I-like SAM-binding methyltransferase superfamily. Cation-dependent O-methyltransferase family.</text>
</comment>
<dbReference type="CDD" id="cd02440">
    <property type="entry name" value="AdoMet_MTases"/>
    <property type="match status" value="1"/>
</dbReference>
<feature type="binding site" evidence="4">
    <location>
        <position position="131"/>
    </location>
    <ligand>
        <name>S-adenosyl-L-methionine</name>
        <dbReference type="ChEBI" id="CHEBI:59789"/>
    </ligand>
</feature>
<dbReference type="InterPro" id="IPR050362">
    <property type="entry name" value="Cation-dep_OMT"/>
</dbReference>
<name>A0A6N7IZW7_9FIRM</name>
<reference evidence="5" key="1">
    <citation type="journal article" date="2020" name="Appl. Environ. Microbiol.">
        <title>Medium-Chain Fatty Acid Synthesis by 'Candidatus Weimeria bifida' gen. nov., sp. nov., and 'Candidatus Pseudoramibacter fermentans' sp. nov.</title>
        <authorList>
            <person name="Scarborough M.J."/>
            <person name="Myers K.S."/>
            <person name="Donohue T.J."/>
            <person name="Noguera D.R."/>
        </authorList>
    </citation>
    <scope>NUCLEOTIDE SEQUENCE</scope>
    <source>
        <strain evidence="5">LCO1.1</strain>
    </source>
</reference>
<gene>
    <name evidence="4" type="primary">trmR</name>
    <name evidence="5" type="ORF">FRC54_05920</name>
</gene>
<keyword evidence="4" id="KW-0819">tRNA processing</keyword>
<dbReference type="GO" id="GO:0030488">
    <property type="term" value="P:tRNA methylation"/>
    <property type="evidence" value="ECO:0007669"/>
    <property type="project" value="UniProtKB-UniRule"/>
</dbReference>
<keyword evidence="1 4" id="KW-0489">Methyltransferase</keyword>
<comment type="catalytic activity">
    <reaction evidence="4">
        <text>5-hydroxyuridine(34) in tRNA + S-adenosyl-L-methionine = 5-methoxyuridine(34) in tRNA + S-adenosyl-L-homocysteine + H(+)</text>
        <dbReference type="Rhea" id="RHEA:60524"/>
        <dbReference type="Rhea" id="RHEA-COMP:13381"/>
        <dbReference type="Rhea" id="RHEA-COMP:15591"/>
        <dbReference type="ChEBI" id="CHEBI:15378"/>
        <dbReference type="ChEBI" id="CHEBI:57856"/>
        <dbReference type="ChEBI" id="CHEBI:59789"/>
        <dbReference type="ChEBI" id="CHEBI:136877"/>
        <dbReference type="ChEBI" id="CHEBI:143860"/>
    </reaction>
</comment>